<feature type="signal peptide" evidence="1">
    <location>
        <begin position="1"/>
        <end position="21"/>
    </location>
</feature>
<proteinExistence type="predicted"/>
<sequence length="107" mass="12379">MRLIVFLLFFALFFAPLIVQADKCGATSCLITRPNPNGIEIRIRPVNPGSHACFIRWENYQYIETINLESKPYLLKDKYDLSGVRWRCDDANTCPNWMKYAGLCLSK</sequence>
<organism evidence="2 3">
    <name type="scientific">Alteromonas stellipolaris</name>
    <dbReference type="NCBI Taxonomy" id="233316"/>
    <lineage>
        <taxon>Bacteria</taxon>
        <taxon>Pseudomonadati</taxon>
        <taxon>Pseudomonadota</taxon>
        <taxon>Gammaproteobacteria</taxon>
        <taxon>Alteromonadales</taxon>
        <taxon>Alteromonadaceae</taxon>
        <taxon>Alteromonas/Salinimonas group</taxon>
        <taxon>Alteromonas</taxon>
    </lineage>
</organism>
<evidence type="ECO:0000256" key="1">
    <source>
        <dbReference type="SAM" id="SignalP"/>
    </source>
</evidence>
<keyword evidence="1" id="KW-0732">Signal</keyword>
<keyword evidence="3" id="KW-1185">Reference proteome</keyword>
<dbReference type="EMBL" id="CP013926">
    <property type="protein sequence ID" value="AMJ76062.1"/>
    <property type="molecule type" value="Genomic_DNA"/>
</dbReference>
<gene>
    <name evidence="2" type="ORF">AVL57_20110</name>
</gene>
<accession>A0ABM5YNC5</accession>
<evidence type="ECO:0000313" key="2">
    <source>
        <dbReference type="EMBL" id="AMJ76062.1"/>
    </source>
</evidence>
<name>A0ABM5YNC5_9ALTE</name>
<evidence type="ECO:0000313" key="3">
    <source>
        <dbReference type="Proteomes" id="UP000056750"/>
    </source>
</evidence>
<feature type="chain" id="PRO_5045552534" evidence="1">
    <location>
        <begin position="22"/>
        <end position="107"/>
    </location>
</feature>
<protein>
    <submittedName>
        <fullName evidence="2">Uncharacterized protein</fullName>
    </submittedName>
</protein>
<reference evidence="2 3" key="1">
    <citation type="submission" date="2015-12" db="EMBL/GenBank/DDBJ databases">
        <title>Intraspecies pangenome expansion in the marine bacterium Alteromonas.</title>
        <authorList>
            <person name="Lopez-Perez M."/>
            <person name="Rodriguez-Valera F."/>
        </authorList>
    </citation>
    <scope>NUCLEOTIDE SEQUENCE [LARGE SCALE GENOMIC DNA]</scope>
    <source>
        <strain evidence="2 3">LMG 21861</strain>
    </source>
</reference>
<dbReference type="Proteomes" id="UP000056750">
    <property type="component" value="Chromosome"/>
</dbReference>